<evidence type="ECO:0000313" key="1">
    <source>
        <dbReference type="EMBL" id="CRK28771.1"/>
    </source>
</evidence>
<proteinExistence type="predicted"/>
<organism evidence="1 3">
    <name type="scientific">Verticillium longisporum</name>
    <name type="common">Verticillium dahliae var. longisporum</name>
    <dbReference type="NCBI Taxonomy" id="100787"/>
    <lineage>
        <taxon>Eukaryota</taxon>
        <taxon>Fungi</taxon>
        <taxon>Dikarya</taxon>
        <taxon>Ascomycota</taxon>
        <taxon>Pezizomycotina</taxon>
        <taxon>Sordariomycetes</taxon>
        <taxon>Hypocreomycetidae</taxon>
        <taxon>Glomerellales</taxon>
        <taxon>Plectosphaerellaceae</taxon>
        <taxon>Verticillium</taxon>
    </lineage>
</organism>
<accession>A0A0G4M3D1</accession>
<evidence type="ECO:0000313" key="3">
    <source>
        <dbReference type="Proteomes" id="UP000044602"/>
    </source>
</evidence>
<dbReference type="EMBL" id="CVQH01020862">
    <property type="protein sequence ID" value="CRK28771.1"/>
    <property type="molecule type" value="Genomic_DNA"/>
</dbReference>
<keyword evidence="3" id="KW-1185">Reference proteome</keyword>
<evidence type="ECO:0000313" key="4">
    <source>
        <dbReference type="Proteomes" id="UP000045706"/>
    </source>
</evidence>
<gene>
    <name evidence="1" type="ORF">BN1708_004753</name>
    <name evidence="2" type="ORF">BN1723_005909</name>
</gene>
<dbReference type="Proteomes" id="UP000044602">
    <property type="component" value="Unassembled WGS sequence"/>
</dbReference>
<reference evidence="3 4" key="1">
    <citation type="submission" date="2015-05" db="EMBL/GenBank/DDBJ databases">
        <authorList>
            <person name="Fogelqvist Johan"/>
        </authorList>
    </citation>
    <scope>NUCLEOTIDE SEQUENCE [LARGE SCALE GENOMIC DNA]</scope>
    <source>
        <strain evidence="1">VL1</strain>
        <strain evidence="2">VL2</strain>
    </source>
</reference>
<protein>
    <submittedName>
        <fullName evidence="1">Uncharacterized protein</fullName>
    </submittedName>
</protein>
<name>A0A0G4M3D1_VERLO</name>
<evidence type="ECO:0000313" key="2">
    <source>
        <dbReference type="EMBL" id="CRK43924.1"/>
    </source>
</evidence>
<sequence length="79" mass="8421">MTGCQSKGPCQRGLPVQIACCEHSGTSLGLGDSLSRSATTCITSEPHHRLRSVAMGITLSLAKGRNTAMWTLIHSRIQL</sequence>
<dbReference type="EMBL" id="CVQI01033717">
    <property type="protein sequence ID" value="CRK43924.1"/>
    <property type="molecule type" value="Genomic_DNA"/>
</dbReference>
<dbReference type="Proteomes" id="UP000045706">
    <property type="component" value="Unassembled WGS sequence"/>
</dbReference>
<dbReference type="AlphaFoldDB" id="A0A0G4M3D1"/>